<dbReference type="Proteomes" id="UP000188637">
    <property type="component" value="Unassembled WGS sequence"/>
</dbReference>
<proteinExistence type="predicted"/>
<sequence>MKISLCVITKNEEKNIARCINSIKEIIDEIIVVDTGSIDNTIDIAKDLGATIYQFEWVNDFSKARNFAISKATGDWIIFPDADEYFEEGKHQNLLQRIRFVDEHGYEAIQLYVQQITGSNPTNWKFSYYIKAFKNKNYLRYERAIHELLVNTKQKINDVQLSKEDIILYHDGYNHSEAKQQKLDRNINILLKTIEDNPSDKLSLLYLGREFSSKQDYENAYKYLSLIEGDLGIYENYNRNALYYTCLLKTLCILNKPLDTLQNIYEKAINFDSNYANFNYIMAHYYTVVNQYTKAIEYLEKAIDNFKVISTHIYLITNISQIYQTLAQAYRLEGNLEKSREICIEKLGHKTISLCIITKNEEHNISNCIISVKNIVDEIIVVDTGSTDNTVDIAKNLGATIYQFEWVNDFSKAKNFAISKATGDWILFLDADEYLDPKHRNNLVESIQLAEDSNKNAISICRINYNLKDGLTKQDYHIKTFKNCSEIVYQRPIHEFIVHINNNLNVMALPQDKVRLYHNGYSEEELIKKDTINRNLKILLTTIESNPSDEITLLYLGRELIGKKDFKNAYKYLKNIKDITKVEVVNREKIYYSNLLNCMMELKVEEQEITFIYNQAINFEHNFPDFHWNMALYYLGKSNVHATIDYFEKTIIGLKQFPRDDSGHVSINMFSEIYLILIDLYMLINDYDKIILSYKKLLSYNKTDKNVLNKFLNLVKDSNPEDVIEFLKEIYDFTNHAELDFIDKIMKERKI</sequence>
<reference evidence="1" key="1">
    <citation type="submission" date="2016-08" db="EMBL/GenBank/DDBJ databases">
        <authorList>
            <person name="Ngugi D.K."/>
            <person name="Miyake S."/>
            <person name="Stingl U."/>
        </authorList>
    </citation>
    <scope>NUCLEOTIDE SEQUENCE</scope>
    <source>
        <strain evidence="1">SCG-D08WGA-EpuloA1</strain>
    </source>
</reference>
<dbReference type="EMBL" id="LJHD01000001">
    <property type="protein sequence ID" value="ONI46598.1"/>
    <property type="molecule type" value="Genomic_DNA"/>
</dbReference>
<protein>
    <submittedName>
        <fullName evidence="1">Uncharacterized protein</fullName>
    </submittedName>
</protein>
<evidence type="ECO:0000313" key="2">
    <source>
        <dbReference type="Proteomes" id="UP000188637"/>
    </source>
</evidence>
<comment type="caution">
    <text evidence="1">The sequence shown here is derived from an EMBL/GenBank/DDBJ whole genome shotgun (WGS) entry which is preliminary data.</text>
</comment>
<organism evidence="1 2">
    <name type="scientific">Candidatus Epulonipiscium fishelsonii</name>
    <dbReference type="NCBI Taxonomy" id="77094"/>
    <lineage>
        <taxon>Bacteria</taxon>
        <taxon>Bacillati</taxon>
        <taxon>Bacillota</taxon>
        <taxon>Clostridia</taxon>
        <taxon>Lachnospirales</taxon>
        <taxon>Lachnospiraceae</taxon>
        <taxon>Candidatus Epulonipiscium</taxon>
    </lineage>
</organism>
<name>A0ACC8XJS0_9FIRM</name>
<gene>
    <name evidence="1" type="ORF">AN640_00045</name>
</gene>
<keyword evidence="2" id="KW-1185">Reference proteome</keyword>
<evidence type="ECO:0000313" key="1">
    <source>
        <dbReference type="EMBL" id="ONI46598.1"/>
    </source>
</evidence>
<accession>A0ACC8XJS0</accession>